<reference evidence="3" key="1">
    <citation type="submission" date="2012-11" db="EMBL/GenBank/DDBJ databases">
        <authorList>
            <person name="Lucero-Rivera Y.E."/>
            <person name="Tovar-Ramirez D."/>
        </authorList>
    </citation>
    <scope>NUCLEOTIDE SEQUENCE</scope>
    <source>
        <tissue evidence="3">Salivary gland</tissue>
    </source>
</reference>
<reference evidence="3" key="2">
    <citation type="journal article" date="2015" name="J. Proteomics">
        <title>Sexual differences in the sialomes of the zebra tick, Rhipicephalus pulchellus.</title>
        <authorList>
            <person name="Tan A.W."/>
            <person name="Francischetti I.M."/>
            <person name="Slovak M."/>
            <person name="Kini R.M."/>
            <person name="Ribeiro J.M."/>
        </authorList>
    </citation>
    <scope>NUCLEOTIDE SEQUENCE</scope>
    <source>
        <tissue evidence="3">Salivary gland</tissue>
    </source>
</reference>
<evidence type="ECO:0000259" key="2">
    <source>
        <dbReference type="PROSITE" id="PS50279"/>
    </source>
</evidence>
<keyword evidence="1" id="KW-0732">Signal</keyword>
<proteinExistence type="evidence at transcript level"/>
<dbReference type="InterPro" id="IPR002223">
    <property type="entry name" value="Kunitz_BPTI"/>
</dbReference>
<feature type="signal peptide" evidence="1">
    <location>
        <begin position="1"/>
        <end position="18"/>
    </location>
</feature>
<organism evidence="3">
    <name type="scientific">Rhipicephalus pulchellus</name>
    <name type="common">Yellow backed tick</name>
    <name type="synonym">Dermacentor pulchellus</name>
    <dbReference type="NCBI Taxonomy" id="72859"/>
    <lineage>
        <taxon>Eukaryota</taxon>
        <taxon>Metazoa</taxon>
        <taxon>Ecdysozoa</taxon>
        <taxon>Arthropoda</taxon>
        <taxon>Chelicerata</taxon>
        <taxon>Arachnida</taxon>
        <taxon>Acari</taxon>
        <taxon>Parasitiformes</taxon>
        <taxon>Ixodida</taxon>
        <taxon>Ixodoidea</taxon>
        <taxon>Ixodidae</taxon>
        <taxon>Rhipicephalinae</taxon>
        <taxon>Rhipicephalus</taxon>
        <taxon>Rhipicephalus</taxon>
    </lineage>
</organism>
<dbReference type="SUPFAM" id="SSF57362">
    <property type="entry name" value="BPTI-like"/>
    <property type="match status" value="1"/>
</dbReference>
<dbReference type="GO" id="GO:0004867">
    <property type="term" value="F:serine-type endopeptidase inhibitor activity"/>
    <property type="evidence" value="ECO:0007669"/>
    <property type="project" value="InterPro"/>
</dbReference>
<evidence type="ECO:0000313" key="3">
    <source>
        <dbReference type="EMBL" id="JAA55734.1"/>
    </source>
</evidence>
<feature type="chain" id="PRO_5003980517" evidence="1">
    <location>
        <begin position="19"/>
        <end position="117"/>
    </location>
</feature>
<dbReference type="PROSITE" id="PS50279">
    <property type="entry name" value="BPTI_KUNITZ_2"/>
    <property type="match status" value="1"/>
</dbReference>
<dbReference type="AlphaFoldDB" id="L7LY03"/>
<dbReference type="Gene3D" id="4.10.410.10">
    <property type="entry name" value="Pancreatic trypsin inhibitor Kunitz domain"/>
    <property type="match status" value="1"/>
</dbReference>
<name>L7LY03_RHIPC</name>
<sequence length="117" mass="13419">MRVDIFIILLIFNAAARGGGPVKEPKVLKGYDDDNTEYPNDTSPCRRNRGTTSCFSTHPGWHFNRIYRACFFNTYSYCGDVGNHFNTCDECNKKCQVDVCADKVYPPDSWDLPFNKF</sequence>
<protein>
    <submittedName>
        <fullName evidence="3">Putative der and-72 secreted protein</fullName>
    </submittedName>
</protein>
<feature type="domain" description="BPTI/Kunitz inhibitor" evidence="2">
    <location>
        <begin position="45"/>
        <end position="95"/>
    </location>
</feature>
<dbReference type="InterPro" id="IPR036880">
    <property type="entry name" value="Kunitz_BPTI_sf"/>
</dbReference>
<evidence type="ECO:0000256" key="1">
    <source>
        <dbReference type="SAM" id="SignalP"/>
    </source>
</evidence>
<dbReference type="EMBL" id="GACK01009300">
    <property type="protein sequence ID" value="JAA55734.1"/>
    <property type="molecule type" value="mRNA"/>
</dbReference>
<accession>L7LY03</accession>